<feature type="compositionally biased region" description="Basic and acidic residues" evidence="1">
    <location>
        <begin position="89"/>
        <end position="107"/>
    </location>
</feature>
<feature type="region of interest" description="Disordered" evidence="1">
    <location>
        <begin position="160"/>
        <end position="191"/>
    </location>
</feature>
<keyword evidence="3" id="KW-1185">Reference proteome</keyword>
<feature type="compositionally biased region" description="Low complexity" evidence="1">
    <location>
        <begin position="389"/>
        <end position="399"/>
    </location>
</feature>
<sequence>MIKSSARLLPPAQADAERQRSQQQQQQEQEQRPRQRRRPLGLGDNVIAVNQPAQPLLRTESSFSFSLAKPRAGSTTDHTGHCRTVGAGHRSDQRSAVSRAKEARDSTGSRSRRILQLSFGSLSLPLDQEDTPSDLRRLEKGWREKRRVWADSNLSLSGRRRSHALNTDHRAGNGENGGQDHSDGGGLSIDMGKGAESVRAVSVPMNAIRGRPLPTQMDINSEEEGKWELLDPALMEPAASQIEREQALLRSNHQPHPHRRCQIKSSRTSMKTARPSGARTTQAQNVRFSVTPPSVLPTPPPSPPQPSPRRVATISSQEGDGALVNDAGLSRPARAGRLRHRRPPFCQPSEKPPLGGRDEGGDGDSNGGTTSPSLSPRASLARTRHVQSDHPSSIPASSSGRIQAQAQARTRPEAEAQKPFTPILADPLPPTLRPVPISKADSDTIYVHPLSSPLELTLHLQGGRRIEVYRGGLEVRLSDRRYTEGEEEKQDEEPEKVRTVEGRMMKLEESDYWTKEERTDWANLAGVVEGFKRITPRVSKWLSAPCRNGDQ</sequence>
<evidence type="ECO:0000313" key="3">
    <source>
        <dbReference type="Proteomes" id="UP000092666"/>
    </source>
</evidence>
<evidence type="ECO:0000256" key="1">
    <source>
        <dbReference type="SAM" id="MobiDB-lite"/>
    </source>
</evidence>
<dbReference type="Proteomes" id="UP000092666">
    <property type="component" value="Unassembled WGS sequence"/>
</dbReference>
<gene>
    <name evidence="2" type="ORF">I316_05894</name>
</gene>
<organism evidence="2 3">
    <name type="scientific">Kwoniella heveanensis BCC8398</name>
    <dbReference type="NCBI Taxonomy" id="1296120"/>
    <lineage>
        <taxon>Eukaryota</taxon>
        <taxon>Fungi</taxon>
        <taxon>Dikarya</taxon>
        <taxon>Basidiomycota</taxon>
        <taxon>Agaricomycotina</taxon>
        <taxon>Tremellomycetes</taxon>
        <taxon>Tremellales</taxon>
        <taxon>Cryptococcaceae</taxon>
        <taxon>Kwoniella</taxon>
    </lineage>
</organism>
<dbReference type="AlphaFoldDB" id="A0A1B9GN97"/>
<feature type="region of interest" description="Disordered" evidence="1">
    <location>
        <begin position="249"/>
        <end position="428"/>
    </location>
</feature>
<name>A0A1B9GN97_9TREE</name>
<accession>A0A1B9GN97</accession>
<feature type="region of interest" description="Disordered" evidence="1">
    <location>
        <begin position="1"/>
        <end position="55"/>
    </location>
</feature>
<reference evidence="3" key="2">
    <citation type="submission" date="2013-12" db="EMBL/GenBank/DDBJ databases">
        <title>Evolution of pathogenesis and genome organization in the Tremellales.</title>
        <authorList>
            <person name="Cuomo C."/>
            <person name="Litvintseva A."/>
            <person name="Heitman J."/>
            <person name="Chen Y."/>
            <person name="Sun S."/>
            <person name="Springer D."/>
            <person name="Dromer F."/>
            <person name="Young S."/>
            <person name="Zeng Q."/>
            <person name="Chapman S."/>
            <person name="Gujja S."/>
            <person name="Saif S."/>
            <person name="Birren B."/>
        </authorList>
    </citation>
    <scope>NUCLEOTIDE SEQUENCE [LARGE SCALE GENOMIC DNA]</scope>
    <source>
        <strain evidence="3">BCC8398</strain>
    </source>
</reference>
<protein>
    <submittedName>
        <fullName evidence="2">Uncharacterized protein</fullName>
    </submittedName>
</protein>
<proteinExistence type="predicted"/>
<dbReference type="EMBL" id="KI669508">
    <property type="protein sequence ID" value="OCF32467.1"/>
    <property type="molecule type" value="Genomic_DNA"/>
</dbReference>
<reference evidence="2 3" key="1">
    <citation type="submission" date="2013-07" db="EMBL/GenBank/DDBJ databases">
        <title>The Genome Sequence of Cryptococcus heveanensis BCC8398.</title>
        <authorList>
            <consortium name="The Broad Institute Genome Sequencing Platform"/>
            <person name="Cuomo C."/>
            <person name="Litvintseva A."/>
            <person name="Chen Y."/>
            <person name="Heitman J."/>
            <person name="Sun S."/>
            <person name="Springer D."/>
            <person name="Dromer F."/>
            <person name="Young S.K."/>
            <person name="Zeng Q."/>
            <person name="Gargeya S."/>
            <person name="Fitzgerald M."/>
            <person name="Abouelleil A."/>
            <person name="Alvarado L."/>
            <person name="Berlin A.M."/>
            <person name="Chapman S.B."/>
            <person name="Dewar J."/>
            <person name="Goldberg J."/>
            <person name="Griggs A."/>
            <person name="Gujja S."/>
            <person name="Hansen M."/>
            <person name="Howarth C."/>
            <person name="Imamovic A."/>
            <person name="Larimer J."/>
            <person name="McCowan C."/>
            <person name="Murphy C."/>
            <person name="Pearson M."/>
            <person name="Priest M."/>
            <person name="Roberts A."/>
            <person name="Saif S."/>
            <person name="Shea T."/>
            <person name="Sykes S."/>
            <person name="Wortman J."/>
            <person name="Nusbaum C."/>
            <person name="Birren B."/>
        </authorList>
    </citation>
    <scope>NUCLEOTIDE SEQUENCE [LARGE SCALE GENOMIC DNA]</scope>
    <source>
        <strain evidence="2 3">BCC8398</strain>
    </source>
</reference>
<feature type="compositionally biased region" description="Basic residues" evidence="1">
    <location>
        <begin position="334"/>
        <end position="343"/>
    </location>
</feature>
<feature type="compositionally biased region" description="Polar residues" evidence="1">
    <location>
        <begin position="278"/>
        <end position="288"/>
    </location>
</feature>
<feature type="compositionally biased region" description="Pro residues" evidence="1">
    <location>
        <begin position="294"/>
        <end position="307"/>
    </location>
</feature>
<feature type="region of interest" description="Disordered" evidence="1">
    <location>
        <begin position="68"/>
        <end position="112"/>
    </location>
</feature>
<feature type="compositionally biased region" description="Basic residues" evidence="1">
    <location>
        <begin position="253"/>
        <end position="262"/>
    </location>
</feature>
<evidence type="ECO:0000313" key="2">
    <source>
        <dbReference type="EMBL" id="OCF32467.1"/>
    </source>
</evidence>
<dbReference type="OrthoDB" id="2573557at2759"/>
<feature type="compositionally biased region" description="Basic and acidic residues" evidence="1">
    <location>
        <begin position="166"/>
        <end position="183"/>
    </location>
</feature>